<gene>
    <name evidence="1" type="ORF">AVDCRST_MAG05-1007</name>
</gene>
<dbReference type="EMBL" id="CADCVM010000112">
    <property type="protein sequence ID" value="CAA9476942.1"/>
    <property type="molecule type" value="Genomic_DNA"/>
</dbReference>
<sequence length="45" mass="4384">RAKAAAQAGAPGAAAALMAAARQLTGNVACESAQSARNREGALYP</sequence>
<feature type="non-terminal residue" evidence="1">
    <location>
        <position position="1"/>
    </location>
</feature>
<organism evidence="1">
    <name type="scientific">uncultured Rubrobacteraceae bacterium</name>
    <dbReference type="NCBI Taxonomy" id="349277"/>
    <lineage>
        <taxon>Bacteria</taxon>
        <taxon>Bacillati</taxon>
        <taxon>Actinomycetota</taxon>
        <taxon>Rubrobacteria</taxon>
        <taxon>Rubrobacterales</taxon>
        <taxon>Rubrobacteraceae</taxon>
        <taxon>environmental samples</taxon>
    </lineage>
</organism>
<dbReference type="AlphaFoldDB" id="A0A6J4RM41"/>
<protein>
    <submittedName>
        <fullName evidence="1">Uncharacterized protein</fullName>
    </submittedName>
</protein>
<name>A0A6J4RM41_9ACTN</name>
<reference evidence="1" key="1">
    <citation type="submission" date="2020-02" db="EMBL/GenBank/DDBJ databases">
        <authorList>
            <person name="Meier V. D."/>
        </authorList>
    </citation>
    <scope>NUCLEOTIDE SEQUENCE</scope>
    <source>
        <strain evidence="1">AVDCRST_MAG05</strain>
    </source>
</reference>
<accession>A0A6J4RM41</accession>
<evidence type="ECO:0000313" key="1">
    <source>
        <dbReference type="EMBL" id="CAA9476942.1"/>
    </source>
</evidence>
<proteinExistence type="predicted"/>